<protein>
    <submittedName>
        <fullName evidence="1">Uncharacterized protein</fullName>
    </submittedName>
</protein>
<dbReference type="EMBL" id="AOIC01000054">
    <property type="protein sequence ID" value="ELY70292.1"/>
    <property type="molecule type" value="Genomic_DNA"/>
</dbReference>
<evidence type="ECO:0000313" key="2">
    <source>
        <dbReference type="Proteomes" id="UP000011613"/>
    </source>
</evidence>
<dbReference type="AlphaFoldDB" id="L9Y9B0"/>
<evidence type="ECO:0000313" key="1">
    <source>
        <dbReference type="EMBL" id="ELY70292.1"/>
    </source>
</evidence>
<organism evidence="1 2">
    <name type="scientific">Natronobacterium gregoryi (strain ATCC 43098 / DSM 3393 / CCM 3738 / CIP 104747 / IAM 13177 / JCM 8860 / NBRC 102187 / NCIMB 2189 / SP2)</name>
    <dbReference type="NCBI Taxonomy" id="797304"/>
    <lineage>
        <taxon>Archaea</taxon>
        <taxon>Methanobacteriati</taxon>
        <taxon>Methanobacteriota</taxon>
        <taxon>Stenosarchaea group</taxon>
        <taxon>Halobacteria</taxon>
        <taxon>Halobacteriales</taxon>
        <taxon>Natrialbaceae</taxon>
        <taxon>Natronobacterium</taxon>
    </lineage>
</organism>
<comment type="caution">
    <text evidence="1">The sequence shown here is derived from an EMBL/GenBank/DDBJ whole genome shotgun (WGS) entry which is preliminary data.</text>
</comment>
<gene>
    <name evidence="1" type="ORF">C490_06754</name>
</gene>
<reference evidence="1 2" key="1">
    <citation type="journal article" date="2014" name="PLoS Genet.">
        <title>Phylogenetically driven sequencing of extremely halophilic archaea reveals strategies for static and dynamic osmo-response.</title>
        <authorList>
            <person name="Becker E.A."/>
            <person name="Seitzer P.M."/>
            <person name="Tritt A."/>
            <person name="Larsen D."/>
            <person name="Krusor M."/>
            <person name="Yao A.I."/>
            <person name="Wu D."/>
            <person name="Madern D."/>
            <person name="Eisen J.A."/>
            <person name="Darling A.E."/>
            <person name="Facciotti M.T."/>
        </authorList>
    </citation>
    <scope>NUCLEOTIDE SEQUENCE [LARGE SCALE GENOMIC DNA]</scope>
    <source>
        <strain evidence="1 2">SP2</strain>
    </source>
</reference>
<sequence length="61" mass="6943">MDNGYDRLLPRHPVSALPNRERCLLHVLSKLSRDVAVATIVTRTSRPRFDPGRLTANESWS</sequence>
<accession>L9Y9B0</accession>
<proteinExistence type="predicted"/>
<name>L9Y9B0_NATGS</name>
<dbReference type="Proteomes" id="UP000011613">
    <property type="component" value="Unassembled WGS sequence"/>
</dbReference>